<dbReference type="PROSITE" id="PS00583">
    <property type="entry name" value="PFKB_KINASES_1"/>
    <property type="match status" value="1"/>
</dbReference>
<reference evidence="5" key="1">
    <citation type="submission" date="2023-01" db="EMBL/GenBank/DDBJ databases">
        <title>Whole genome sequence of Paucibacter sp. S2-9 isolated from pond sediment.</title>
        <authorList>
            <person name="Jung J.Y."/>
        </authorList>
    </citation>
    <scope>NUCLEOTIDE SEQUENCE</scope>
    <source>
        <strain evidence="5">S2-9</strain>
    </source>
</reference>
<dbReference type="SUPFAM" id="SSF53613">
    <property type="entry name" value="Ribokinase-like"/>
    <property type="match status" value="1"/>
</dbReference>
<dbReference type="InterPro" id="IPR029056">
    <property type="entry name" value="Ribokinase-like"/>
</dbReference>
<gene>
    <name evidence="5" type="ORF">PFX98_01640</name>
</gene>
<evidence type="ECO:0000256" key="2">
    <source>
        <dbReference type="ARBA" id="ARBA00022679"/>
    </source>
</evidence>
<dbReference type="PANTHER" id="PTHR43085">
    <property type="entry name" value="HEXOKINASE FAMILY MEMBER"/>
    <property type="match status" value="1"/>
</dbReference>
<accession>A0AA95SWR9</accession>
<dbReference type="InterPro" id="IPR011611">
    <property type="entry name" value="PfkB_dom"/>
</dbReference>
<dbReference type="Gene3D" id="3.40.1190.20">
    <property type="match status" value="1"/>
</dbReference>
<dbReference type="Proteomes" id="UP001177769">
    <property type="component" value="Chromosome"/>
</dbReference>
<evidence type="ECO:0000259" key="4">
    <source>
        <dbReference type="Pfam" id="PF00294"/>
    </source>
</evidence>
<dbReference type="EMBL" id="CP116346">
    <property type="protein sequence ID" value="WIT12334.1"/>
    <property type="molecule type" value="Genomic_DNA"/>
</dbReference>
<comment type="similarity">
    <text evidence="1">Belongs to the carbohydrate kinase PfkB family.</text>
</comment>
<keyword evidence="3 5" id="KW-0418">Kinase</keyword>
<keyword evidence="6" id="KW-1185">Reference proteome</keyword>
<evidence type="ECO:0000313" key="5">
    <source>
        <dbReference type="EMBL" id="WIT12334.1"/>
    </source>
</evidence>
<dbReference type="RefSeq" id="WP_285233432.1">
    <property type="nucleotide sequence ID" value="NZ_CP116346.1"/>
</dbReference>
<dbReference type="AlphaFoldDB" id="A0AA95SWR9"/>
<protein>
    <submittedName>
        <fullName evidence="5">PfkB family carbohydrate kinase</fullName>
    </submittedName>
</protein>
<evidence type="ECO:0000313" key="6">
    <source>
        <dbReference type="Proteomes" id="UP001177769"/>
    </source>
</evidence>
<proteinExistence type="inferred from homology"/>
<evidence type="ECO:0000256" key="1">
    <source>
        <dbReference type="ARBA" id="ARBA00010688"/>
    </source>
</evidence>
<dbReference type="PANTHER" id="PTHR43085:SF57">
    <property type="entry name" value="CARBOHYDRATE KINASE PFKB DOMAIN-CONTAINING PROTEIN"/>
    <property type="match status" value="1"/>
</dbReference>
<dbReference type="GO" id="GO:0016301">
    <property type="term" value="F:kinase activity"/>
    <property type="evidence" value="ECO:0007669"/>
    <property type="project" value="UniProtKB-KW"/>
</dbReference>
<dbReference type="Pfam" id="PF00294">
    <property type="entry name" value="PfkB"/>
    <property type="match status" value="1"/>
</dbReference>
<evidence type="ECO:0000256" key="3">
    <source>
        <dbReference type="ARBA" id="ARBA00022777"/>
    </source>
</evidence>
<dbReference type="KEGG" id="pais:PFX98_01640"/>
<organism evidence="5 6">
    <name type="scientific">Paucibacter sediminis</name>
    <dbReference type="NCBI Taxonomy" id="3019553"/>
    <lineage>
        <taxon>Bacteria</taxon>
        <taxon>Pseudomonadati</taxon>
        <taxon>Pseudomonadota</taxon>
        <taxon>Betaproteobacteria</taxon>
        <taxon>Burkholderiales</taxon>
        <taxon>Sphaerotilaceae</taxon>
        <taxon>Roseateles</taxon>
    </lineage>
</organism>
<name>A0AA95SWR9_9BURK</name>
<dbReference type="InterPro" id="IPR050306">
    <property type="entry name" value="PfkB_Carbo_kinase"/>
</dbReference>
<keyword evidence="2" id="KW-0808">Transferase</keyword>
<dbReference type="InterPro" id="IPR002173">
    <property type="entry name" value="Carboh/pur_kinase_PfkB_CS"/>
</dbReference>
<feature type="domain" description="Carbohydrate kinase PfkB" evidence="4">
    <location>
        <begin position="20"/>
        <end position="297"/>
    </location>
</feature>
<sequence>MAPVLLLGEALVDEFASGPVAGGAPLNVARSLQALGQPALLATRLGQGDAGAALVLQSMRRFGLSEAALQFDAERGTGRVSVIENLGEQGGEHRFEIHDDAAWDHLQAEPLLDLLAAPPRLVYFGSLAQRQPVARASIQQLLDQLGRQGALRYLDLNLRAGSATPELAAACLARADWLKVNEHELARLLHWQGLPGPAPDAAPEAWSAGVRALMQHHGLQRLLLTRGALGAVSFDIAGRVEALALAPRQARVVDTVGAGDGFSAMLLAAWLGGQGVSRALALAVRFAAALCGERGAVPARDGFYDRWQQELSPERFTA</sequence>